<evidence type="ECO:0000313" key="8">
    <source>
        <dbReference type="EMBL" id="KAJ5246293.1"/>
    </source>
</evidence>
<evidence type="ECO:0000256" key="3">
    <source>
        <dbReference type="ARBA" id="ARBA00023125"/>
    </source>
</evidence>
<dbReference type="GeneID" id="83197876"/>
<feature type="domain" description="Zn(2)-C6 fungal-type" evidence="7">
    <location>
        <begin position="13"/>
        <end position="46"/>
    </location>
</feature>
<dbReference type="GO" id="GO:0008270">
    <property type="term" value="F:zinc ion binding"/>
    <property type="evidence" value="ECO:0007669"/>
    <property type="project" value="InterPro"/>
</dbReference>
<keyword evidence="2" id="KW-0805">Transcription regulation</keyword>
<keyword evidence="9" id="KW-1185">Reference proteome</keyword>
<comment type="subcellular location">
    <subcellularLocation>
        <location evidence="1">Nucleus</location>
    </subcellularLocation>
</comment>
<evidence type="ECO:0000256" key="4">
    <source>
        <dbReference type="ARBA" id="ARBA00023163"/>
    </source>
</evidence>
<gene>
    <name evidence="8" type="ORF">N7468_001276</name>
</gene>
<dbReference type="CDD" id="cd00067">
    <property type="entry name" value="GAL4"/>
    <property type="match status" value="1"/>
</dbReference>
<evidence type="ECO:0000256" key="6">
    <source>
        <dbReference type="SAM" id="MobiDB-lite"/>
    </source>
</evidence>
<keyword evidence="3" id="KW-0238">DNA-binding</keyword>
<organism evidence="8 9">
    <name type="scientific">Penicillium chermesinum</name>
    <dbReference type="NCBI Taxonomy" id="63820"/>
    <lineage>
        <taxon>Eukaryota</taxon>
        <taxon>Fungi</taxon>
        <taxon>Dikarya</taxon>
        <taxon>Ascomycota</taxon>
        <taxon>Pezizomycotina</taxon>
        <taxon>Eurotiomycetes</taxon>
        <taxon>Eurotiomycetidae</taxon>
        <taxon>Eurotiales</taxon>
        <taxon>Aspergillaceae</taxon>
        <taxon>Penicillium</taxon>
    </lineage>
</organism>
<name>A0A9W9TX66_9EURO</name>
<feature type="compositionally biased region" description="Polar residues" evidence="6">
    <location>
        <begin position="65"/>
        <end position="80"/>
    </location>
</feature>
<dbReference type="Pfam" id="PF00172">
    <property type="entry name" value="Zn_clus"/>
    <property type="match status" value="1"/>
</dbReference>
<feature type="region of interest" description="Disordered" evidence="6">
    <location>
        <begin position="56"/>
        <end position="80"/>
    </location>
</feature>
<feature type="compositionally biased region" description="Basic and acidic residues" evidence="6">
    <location>
        <begin position="635"/>
        <end position="647"/>
    </location>
</feature>
<dbReference type="EMBL" id="JAPQKS010000002">
    <property type="protein sequence ID" value="KAJ5246293.1"/>
    <property type="molecule type" value="Genomic_DNA"/>
</dbReference>
<protein>
    <recommendedName>
        <fullName evidence="7">Zn(2)-C6 fungal-type domain-containing protein</fullName>
    </recommendedName>
</protein>
<dbReference type="GO" id="GO:0005634">
    <property type="term" value="C:nucleus"/>
    <property type="evidence" value="ECO:0007669"/>
    <property type="project" value="UniProtKB-SubCell"/>
</dbReference>
<feature type="region of interest" description="Disordered" evidence="6">
    <location>
        <begin position="626"/>
        <end position="656"/>
    </location>
</feature>
<reference evidence="8" key="1">
    <citation type="submission" date="2022-11" db="EMBL/GenBank/DDBJ databases">
        <authorList>
            <person name="Petersen C."/>
        </authorList>
    </citation>
    <scope>NUCLEOTIDE SEQUENCE</scope>
    <source>
        <strain evidence="8">IBT 19713</strain>
    </source>
</reference>
<dbReference type="InterPro" id="IPR001138">
    <property type="entry name" value="Zn2Cys6_DnaBD"/>
</dbReference>
<dbReference type="PROSITE" id="PS50048">
    <property type="entry name" value="ZN2_CY6_FUNGAL_2"/>
    <property type="match status" value="1"/>
</dbReference>
<dbReference type="AlphaFoldDB" id="A0A9W9TX66"/>
<dbReference type="PANTHER" id="PTHR31001">
    <property type="entry name" value="UNCHARACTERIZED TRANSCRIPTIONAL REGULATORY PROTEIN"/>
    <property type="match status" value="1"/>
</dbReference>
<proteinExistence type="predicted"/>
<dbReference type="RefSeq" id="XP_058333714.1">
    <property type="nucleotide sequence ID" value="XM_058470573.1"/>
</dbReference>
<dbReference type="SUPFAM" id="SSF57701">
    <property type="entry name" value="Zn2/Cys6 DNA-binding domain"/>
    <property type="match status" value="1"/>
</dbReference>
<dbReference type="CDD" id="cd12148">
    <property type="entry name" value="fungal_TF_MHR"/>
    <property type="match status" value="1"/>
</dbReference>
<evidence type="ECO:0000256" key="1">
    <source>
        <dbReference type="ARBA" id="ARBA00004123"/>
    </source>
</evidence>
<dbReference type="InterPro" id="IPR036864">
    <property type="entry name" value="Zn2-C6_fun-type_DNA-bd_sf"/>
</dbReference>
<dbReference type="GO" id="GO:0000981">
    <property type="term" value="F:DNA-binding transcription factor activity, RNA polymerase II-specific"/>
    <property type="evidence" value="ECO:0007669"/>
    <property type="project" value="InterPro"/>
</dbReference>
<evidence type="ECO:0000256" key="5">
    <source>
        <dbReference type="ARBA" id="ARBA00023242"/>
    </source>
</evidence>
<dbReference type="GO" id="GO:0003677">
    <property type="term" value="F:DNA binding"/>
    <property type="evidence" value="ECO:0007669"/>
    <property type="project" value="UniProtKB-KW"/>
</dbReference>
<keyword evidence="5" id="KW-0539">Nucleus</keyword>
<sequence>MTDRVRRNGQLSSCEPCRKSKLRCDHKRPICGRCARRRLSEQQCHYHPAPMAKQLTPLSEKGLPSQRQATDSMTAASSPVTGSFRSYEPVNMNGNLLCFADPNTATAPRPYISLTTSGVTTPQLFEPNIDMIAEGAKLLDDILGLITEIGEPLESLSTDDNCCSFHGPLVEASWKATDSSMRSLIDDRSVATLQSVSRAIFERTSLPPFFPPTAADGALGAAFASQALRWDLIGLYCAQIGVYLGGERDKSFNPMIHKTWKSDRKTLMQKTFQMCLQCESFCNVVGSVNDFAIWFLTMTMLYATWCFGDDSYHVMRLMGSISSVFFAMGFHKGCQNDGSIPFYMVEIRKRIIGWVHDHDKVQATFTSRPVHLSRHFCTIEMPLDVPDSVLTDTTETFLRACEDLDENGWNTQKAVLPVSRQRVQIMLCVIREETLELRMGSAAPDIEVKAARVLRKLKSTWQSIPPHMRFETMQRKLDQKDDVSIHSLRLEYLYTEFLLYTLLANSGGDARVNLIKVAHEVLNLVLLPTRKRDLLQSNRANMEWTLVFYAMPCASVLIIELMRHKRHPEEQPITNRSGIIQDISVLISCCDSLTETGQSNYQICKQAQSIFSRSLDSILNHSELSQASAGHPSMNHHEYPEQSRQERMSSVSSEPPNVVIQDPEWTAWLDSIGLQGDPWFDSIIPTLELPTNEI</sequence>
<dbReference type="SMART" id="SM00066">
    <property type="entry name" value="GAL4"/>
    <property type="match status" value="1"/>
</dbReference>
<comment type="caution">
    <text evidence="8">The sequence shown here is derived from an EMBL/GenBank/DDBJ whole genome shotgun (WGS) entry which is preliminary data.</text>
</comment>
<dbReference type="InterPro" id="IPR050613">
    <property type="entry name" value="Sec_Metabolite_Reg"/>
</dbReference>
<evidence type="ECO:0000259" key="7">
    <source>
        <dbReference type="PROSITE" id="PS50048"/>
    </source>
</evidence>
<dbReference type="OrthoDB" id="4898680at2759"/>
<dbReference type="PANTHER" id="PTHR31001:SF40">
    <property type="entry name" value="ZN(II)2CYS6 TRANSCRIPTION FACTOR (EUROFUNG)"/>
    <property type="match status" value="1"/>
</dbReference>
<reference evidence="8" key="2">
    <citation type="journal article" date="2023" name="IMA Fungus">
        <title>Comparative genomic study of the Penicillium genus elucidates a diverse pangenome and 15 lateral gene transfer events.</title>
        <authorList>
            <person name="Petersen C."/>
            <person name="Sorensen T."/>
            <person name="Nielsen M.R."/>
            <person name="Sondergaard T.E."/>
            <person name="Sorensen J.L."/>
            <person name="Fitzpatrick D.A."/>
            <person name="Frisvad J.C."/>
            <person name="Nielsen K.L."/>
        </authorList>
    </citation>
    <scope>NUCLEOTIDE SEQUENCE</scope>
    <source>
        <strain evidence="8">IBT 19713</strain>
    </source>
</reference>
<evidence type="ECO:0000313" key="9">
    <source>
        <dbReference type="Proteomes" id="UP001150941"/>
    </source>
</evidence>
<accession>A0A9W9TX66</accession>
<dbReference type="Gene3D" id="4.10.240.10">
    <property type="entry name" value="Zn(2)-C6 fungal-type DNA-binding domain"/>
    <property type="match status" value="1"/>
</dbReference>
<keyword evidence="4" id="KW-0804">Transcription</keyword>
<dbReference type="Proteomes" id="UP001150941">
    <property type="component" value="Unassembled WGS sequence"/>
</dbReference>
<evidence type="ECO:0000256" key="2">
    <source>
        <dbReference type="ARBA" id="ARBA00023015"/>
    </source>
</evidence>